<comment type="caution">
    <text evidence="1">The sequence shown here is derived from an EMBL/GenBank/DDBJ whole genome shotgun (WGS) entry which is preliminary data.</text>
</comment>
<proteinExistence type="predicted"/>
<evidence type="ECO:0000313" key="1">
    <source>
        <dbReference type="EMBL" id="EJX05005.1"/>
    </source>
</evidence>
<dbReference type="AlphaFoldDB" id="J9GWJ2"/>
<name>J9GWJ2_9ZZZZ</name>
<gene>
    <name evidence="1" type="ORF">EVA_06886</name>
</gene>
<protein>
    <submittedName>
        <fullName evidence="1">Uncharacterized protein</fullName>
    </submittedName>
</protein>
<dbReference type="EMBL" id="AMCI01001612">
    <property type="protein sequence ID" value="EJX05005.1"/>
    <property type="molecule type" value="Genomic_DNA"/>
</dbReference>
<organism evidence="1">
    <name type="scientific">gut metagenome</name>
    <dbReference type="NCBI Taxonomy" id="749906"/>
    <lineage>
        <taxon>unclassified sequences</taxon>
        <taxon>metagenomes</taxon>
        <taxon>organismal metagenomes</taxon>
    </lineage>
</organism>
<reference evidence="1" key="1">
    <citation type="journal article" date="2012" name="PLoS ONE">
        <title>Gene sets for utilization of primary and secondary nutrition supplies in the distal gut of endangered iberian lynx.</title>
        <authorList>
            <person name="Alcaide M."/>
            <person name="Messina E."/>
            <person name="Richter M."/>
            <person name="Bargiela R."/>
            <person name="Peplies J."/>
            <person name="Huws S.A."/>
            <person name="Newbold C.J."/>
            <person name="Golyshin P.N."/>
            <person name="Simon M.A."/>
            <person name="Lopez G."/>
            <person name="Yakimov M.M."/>
            <person name="Ferrer M."/>
        </authorList>
    </citation>
    <scope>NUCLEOTIDE SEQUENCE</scope>
</reference>
<sequence length="131" mass="15117">MQLVNYTGFPIYTLLRKNYLSPTTCHQSPQFLVEGSSLHQILKRQVHAILPILVRIGRHIDLLVLRIRIPQGCIDSQPILQGQEAKHRRRLQVHGHYLFANFSLSLSRRFPSTAKHIVPKRLCLFLVLPPP</sequence>
<accession>J9GWJ2</accession>